<comment type="caution">
    <text evidence="3">The sequence shown here is derived from an EMBL/GenBank/DDBJ whole genome shotgun (WGS) entry which is preliminary data.</text>
</comment>
<evidence type="ECO:0000313" key="3">
    <source>
        <dbReference type="EMBL" id="CPT12663.1"/>
    </source>
</evidence>
<dbReference type="Pfam" id="PF03374">
    <property type="entry name" value="ANT"/>
    <property type="match status" value="1"/>
</dbReference>
<protein>
    <submittedName>
        <fullName evidence="3">Gp54 protein</fullName>
    </submittedName>
</protein>
<dbReference type="GO" id="GO:0003677">
    <property type="term" value="F:DNA binding"/>
    <property type="evidence" value="ECO:0007669"/>
    <property type="project" value="InterPro"/>
</dbReference>
<gene>
    <name evidence="3" type="ORF">ERS075527_01205</name>
</gene>
<dbReference type="EMBL" id="CSUW01000002">
    <property type="protein sequence ID" value="CPT12663.1"/>
    <property type="molecule type" value="Genomic_DNA"/>
</dbReference>
<dbReference type="PROSITE" id="PS51750">
    <property type="entry name" value="BRO_N"/>
    <property type="match status" value="1"/>
</dbReference>
<name>A0AB33T6I4_9MYCO</name>
<dbReference type="PANTHER" id="PTHR36180:SF2">
    <property type="entry name" value="BRO FAMILY PROTEIN"/>
    <property type="match status" value="1"/>
</dbReference>
<dbReference type="InterPro" id="IPR005039">
    <property type="entry name" value="Ant_C"/>
</dbReference>
<dbReference type="RefSeq" id="WP_074323788.1">
    <property type="nucleotide sequence ID" value="NZ_CSUW01000002.1"/>
</dbReference>
<proteinExistence type="predicted"/>
<dbReference type="Proteomes" id="UP000038487">
    <property type="component" value="Unassembled WGS sequence"/>
</dbReference>
<evidence type="ECO:0000259" key="2">
    <source>
        <dbReference type="PROSITE" id="PS51750"/>
    </source>
</evidence>
<accession>A0AB33T6I4</accession>
<feature type="compositionally biased region" description="Basic and acidic residues" evidence="1">
    <location>
        <begin position="1"/>
        <end position="20"/>
    </location>
</feature>
<organism evidence="3 4">
    <name type="scientific">Mycobacteroides abscessus</name>
    <dbReference type="NCBI Taxonomy" id="36809"/>
    <lineage>
        <taxon>Bacteria</taxon>
        <taxon>Bacillati</taxon>
        <taxon>Actinomycetota</taxon>
        <taxon>Actinomycetes</taxon>
        <taxon>Mycobacteriales</taxon>
        <taxon>Mycobacteriaceae</taxon>
        <taxon>Mycobacteroides</taxon>
    </lineage>
</organism>
<dbReference type="PANTHER" id="PTHR36180">
    <property type="entry name" value="DNA-BINDING PROTEIN-RELATED-RELATED"/>
    <property type="match status" value="1"/>
</dbReference>
<feature type="domain" description="Bro-N" evidence="2">
    <location>
        <begin position="70"/>
        <end position="171"/>
    </location>
</feature>
<evidence type="ECO:0000313" key="4">
    <source>
        <dbReference type="Proteomes" id="UP000038487"/>
    </source>
</evidence>
<dbReference type="SMART" id="SM01040">
    <property type="entry name" value="Bro-N"/>
    <property type="match status" value="1"/>
</dbReference>
<evidence type="ECO:0000256" key="1">
    <source>
        <dbReference type="SAM" id="MobiDB-lite"/>
    </source>
</evidence>
<dbReference type="AlphaFoldDB" id="A0AB33T6I4"/>
<reference evidence="3 4" key="1">
    <citation type="submission" date="2015-03" db="EMBL/GenBank/DDBJ databases">
        <authorList>
            <consortium name="Pathogen Informatics"/>
            <person name="Murphy D."/>
        </authorList>
    </citation>
    <scope>NUCLEOTIDE SEQUENCE [LARGE SCALE GENOMIC DNA]</scope>
    <source>
        <strain evidence="3 4">PAP036</strain>
    </source>
</reference>
<feature type="region of interest" description="Disordered" evidence="1">
    <location>
        <begin position="1"/>
        <end position="27"/>
    </location>
</feature>
<dbReference type="InterPro" id="IPR003497">
    <property type="entry name" value="BRO_N_domain"/>
</dbReference>
<sequence length="311" mass="35072">MTECPTPEKGRYRSQAEAKKAQRRRYAGYGRQKPHLYPYECPSGEHWHLTHHTPEKQMATFDKNTKGAGLVATSNMFEDSNVRHVFTDQPLWIGRDICDAVGISKYRDAVAQLDADERVSVVVDTLGGPQNMTAVTEAGVWSLLLISRSPKVKPFKRWLTHEVLPSIRKTGQYGQASNIALPDRSTLAQWVIEAEARLGVAEAKVAELEPKAEFYDELMDADGTYSFLAVSKMIGWGRNIMMAELRKSGVLQKNNLPYQRYEHHFKVTPQTFINRKTGETVPTATTSVWPSGIEFIRKKLAQTSELMEVTA</sequence>
<dbReference type="Pfam" id="PF02498">
    <property type="entry name" value="Bro-N"/>
    <property type="match status" value="1"/>
</dbReference>